<comment type="caution">
    <text evidence="2">The sequence shown here is derived from an EMBL/GenBank/DDBJ whole genome shotgun (WGS) entry which is preliminary data.</text>
</comment>
<gene>
    <name evidence="2" type="ORF">FU839_08005</name>
</gene>
<dbReference type="Proteomes" id="UP000321814">
    <property type="component" value="Unassembled WGS sequence"/>
</dbReference>
<evidence type="ECO:0000259" key="1">
    <source>
        <dbReference type="Pfam" id="PF10671"/>
    </source>
</evidence>
<accession>A0A5C8LUV2</accession>
<organism evidence="2 3">
    <name type="scientific">Rheinheimera tangshanensis</name>
    <dbReference type="NCBI Taxonomy" id="400153"/>
    <lineage>
        <taxon>Bacteria</taxon>
        <taxon>Pseudomonadati</taxon>
        <taxon>Pseudomonadota</taxon>
        <taxon>Gammaproteobacteria</taxon>
        <taxon>Chromatiales</taxon>
        <taxon>Chromatiaceae</taxon>
        <taxon>Rheinheimera</taxon>
    </lineage>
</organism>
<keyword evidence="3" id="KW-1185">Reference proteome</keyword>
<dbReference type="Pfam" id="PF10671">
    <property type="entry name" value="TcpQ"/>
    <property type="match status" value="1"/>
</dbReference>
<dbReference type="EMBL" id="VRLR01000004">
    <property type="protein sequence ID" value="TXK81056.1"/>
    <property type="molecule type" value="Genomic_DNA"/>
</dbReference>
<protein>
    <recommendedName>
        <fullName evidence="1">Toxin co-regulated pilus biosynthesis protein Q C-terminal domain-containing protein</fullName>
    </recommendedName>
</protein>
<reference evidence="2 3" key="1">
    <citation type="submission" date="2019-08" db="EMBL/GenBank/DDBJ databases">
        <title>Draft genome analysis of Rheinheimera tangshanensis isolated from the roots of fresh rice plants (Oryza sativa).</title>
        <authorList>
            <person name="Yu Q."/>
            <person name="Qi Y."/>
            <person name="Zhang H."/>
            <person name="Pu J."/>
        </authorList>
    </citation>
    <scope>NUCLEOTIDE SEQUENCE [LARGE SCALE GENOMIC DNA]</scope>
    <source>
        <strain evidence="2 3">JA3-B52</strain>
    </source>
</reference>
<feature type="domain" description="Toxin co-regulated pilus biosynthesis protein Q C-terminal" evidence="1">
    <location>
        <begin position="107"/>
        <end position="180"/>
    </location>
</feature>
<dbReference type="OrthoDB" id="6224370at2"/>
<evidence type="ECO:0000313" key="2">
    <source>
        <dbReference type="EMBL" id="TXK81056.1"/>
    </source>
</evidence>
<evidence type="ECO:0000313" key="3">
    <source>
        <dbReference type="Proteomes" id="UP000321814"/>
    </source>
</evidence>
<proteinExistence type="predicted"/>
<name>A0A5C8LUV2_9GAMM</name>
<dbReference type="InterPro" id="IPR018927">
    <property type="entry name" value="Pilus_synth_Q_C"/>
</dbReference>
<dbReference type="RefSeq" id="WP_053424239.1">
    <property type="nucleotide sequence ID" value="NZ_BAAAGC010000007.1"/>
</dbReference>
<dbReference type="AlphaFoldDB" id="A0A5C8LUV2"/>
<sequence length="202" mass="23348">MWFWIKHLLLAALLFILAAIVMFKPELLYFKPDTLSEKGSEAVKGFTNFYSNIRSSFTNNDEDSADFVIELTDDHSNLVSLLQDRANRMVALPENWKGQETDRRFRVGDTLKTVLTMQGRKEGVELFWVLSKDYKVKHYFQTDFSYISAIQEASQAISSDFEQPVQAYFCNVSRAVVLTDKIIPFLQQNCININAPRRRVNS</sequence>